<name>A0A9P5TCA3_9AGAM</name>
<evidence type="ECO:0000256" key="6">
    <source>
        <dbReference type="ARBA" id="ARBA00022692"/>
    </source>
</evidence>
<dbReference type="GO" id="GO:0004309">
    <property type="term" value="F:exopolyphosphatase activity"/>
    <property type="evidence" value="ECO:0007669"/>
    <property type="project" value="TreeGrafter"/>
</dbReference>
<keyword evidence="15" id="KW-1185">Reference proteome</keyword>
<dbReference type="InterPro" id="IPR012358">
    <property type="entry name" value="EndopolyPtase_N1"/>
</dbReference>
<feature type="chain" id="PRO_5040345672" description="Endopolyphosphatase" evidence="12">
    <location>
        <begin position="34"/>
        <end position="568"/>
    </location>
</feature>
<dbReference type="GO" id="GO:0006798">
    <property type="term" value="P:polyphosphate catabolic process"/>
    <property type="evidence" value="ECO:0007669"/>
    <property type="project" value="TreeGrafter"/>
</dbReference>
<evidence type="ECO:0000313" key="15">
    <source>
        <dbReference type="Proteomes" id="UP000759537"/>
    </source>
</evidence>
<dbReference type="PIRSF" id="PIRSF027093">
    <property type="entry name" value="EndopolyPtase_N1"/>
    <property type="match status" value="1"/>
</dbReference>
<keyword evidence="9" id="KW-1133">Transmembrane helix</keyword>
<organism evidence="14 15">
    <name type="scientific">Russula ochroleuca</name>
    <dbReference type="NCBI Taxonomy" id="152965"/>
    <lineage>
        <taxon>Eukaryota</taxon>
        <taxon>Fungi</taxon>
        <taxon>Dikarya</taxon>
        <taxon>Basidiomycota</taxon>
        <taxon>Agaricomycotina</taxon>
        <taxon>Agaricomycetes</taxon>
        <taxon>Russulales</taxon>
        <taxon>Russulaceae</taxon>
        <taxon>Russula</taxon>
    </lineage>
</organism>
<evidence type="ECO:0000313" key="14">
    <source>
        <dbReference type="EMBL" id="KAF8484934.1"/>
    </source>
</evidence>
<dbReference type="GO" id="GO:0005615">
    <property type="term" value="C:extracellular space"/>
    <property type="evidence" value="ECO:0007669"/>
    <property type="project" value="TreeGrafter"/>
</dbReference>
<evidence type="ECO:0000259" key="13">
    <source>
        <dbReference type="Pfam" id="PF00149"/>
    </source>
</evidence>
<dbReference type="CDD" id="cd00842">
    <property type="entry name" value="MPP_ASMase"/>
    <property type="match status" value="1"/>
</dbReference>
<evidence type="ECO:0000256" key="2">
    <source>
        <dbReference type="ARBA" id="ARBA00010399"/>
    </source>
</evidence>
<keyword evidence="11" id="KW-0325">Glycoprotein</keyword>
<dbReference type="GO" id="GO:0008081">
    <property type="term" value="F:phosphoric diester hydrolase activity"/>
    <property type="evidence" value="ECO:0007669"/>
    <property type="project" value="TreeGrafter"/>
</dbReference>
<keyword evidence="8" id="KW-0735">Signal-anchor</keyword>
<keyword evidence="5" id="KW-0926">Vacuole</keyword>
<evidence type="ECO:0000256" key="3">
    <source>
        <dbReference type="ARBA" id="ARBA00012459"/>
    </source>
</evidence>
<protein>
    <recommendedName>
        <fullName evidence="4">Endopolyphosphatase</fullName>
        <ecNumber evidence="3">3.6.1.10</ecNumber>
    </recommendedName>
</protein>
<evidence type="ECO:0000256" key="9">
    <source>
        <dbReference type="ARBA" id="ARBA00022989"/>
    </source>
</evidence>
<evidence type="ECO:0000256" key="1">
    <source>
        <dbReference type="ARBA" id="ARBA00004576"/>
    </source>
</evidence>
<keyword evidence="12" id="KW-0732">Signal</keyword>
<dbReference type="GO" id="GO:0005774">
    <property type="term" value="C:vacuolar membrane"/>
    <property type="evidence" value="ECO:0007669"/>
    <property type="project" value="UniProtKB-SubCell"/>
</dbReference>
<dbReference type="SUPFAM" id="SSF56300">
    <property type="entry name" value="Metallo-dependent phosphatases"/>
    <property type="match status" value="1"/>
</dbReference>
<evidence type="ECO:0000256" key="12">
    <source>
        <dbReference type="SAM" id="SignalP"/>
    </source>
</evidence>
<sequence length="568" mass="65375">MHDAVKFRCSERFSMFSLAVLVPWLPCLVQVFSQPIQQPFSVRPSSPKLHGRFLHITDMHPDPHYIAGASESSACHRKKPRKEKARSGYYGTPFGDCDSPLRLTNLTLDFLDKNWASEIDFVVWTGDNARHDNDRKIPRTPKEIFDLNSMLAREMENIFIKKGIPVVPSLGNNDIWPHNILPAGPNDIIDHFSSIWSAFVPLSSYQVFRRGAYYAVEVISGEVAVISLNTMYFYDSNKAVGGCEYREPDDPGNLEFDWLEVQLKVFRQRGMQVWITGHVPPSPGNYFPECYVRYVELSLRFQDTILGHLFGHMNNDHFFLLEAGDLEFPSKSDLAPASDTVESEGHDGLYDSLINDFGDLPKKGKTDHDNYGVVNISPSVVPNPYLPSFRIYTYNITNNRNDVKKKKRKHGHRRGAGDKVKLCKKKKYKNSWRCKLDKAWHSDPDAPSRMNTLWSPLGYAQYYLPEDRLLNRTKKPKFKLEYLTHRLGALHPGDVERRDEFRYPIPLKQLPKSIREGNGTSTSSKFAPYGMEDLTIPSWVGLARRLGDPSRKKLRRRFKRYMYMGEKS</sequence>
<evidence type="ECO:0000256" key="5">
    <source>
        <dbReference type="ARBA" id="ARBA00022554"/>
    </source>
</evidence>
<proteinExistence type="inferred from homology"/>
<reference evidence="14" key="2">
    <citation type="journal article" date="2020" name="Nat. Commun.">
        <title>Large-scale genome sequencing of mycorrhizal fungi provides insights into the early evolution of symbiotic traits.</title>
        <authorList>
            <person name="Miyauchi S."/>
            <person name="Kiss E."/>
            <person name="Kuo A."/>
            <person name="Drula E."/>
            <person name="Kohler A."/>
            <person name="Sanchez-Garcia M."/>
            <person name="Morin E."/>
            <person name="Andreopoulos B."/>
            <person name="Barry K.W."/>
            <person name="Bonito G."/>
            <person name="Buee M."/>
            <person name="Carver A."/>
            <person name="Chen C."/>
            <person name="Cichocki N."/>
            <person name="Clum A."/>
            <person name="Culley D."/>
            <person name="Crous P.W."/>
            <person name="Fauchery L."/>
            <person name="Girlanda M."/>
            <person name="Hayes R.D."/>
            <person name="Keri Z."/>
            <person name="LaButti K."/>
            <person name="Lipzen A."/>
            <person name="Lombard V."/>
            <person name="Magnuson J."/>
            <person name="Maillard F."/>
            <person name="Murat C."/>
            <person name="Nolan M."/>
            <person name="Ohm R.A."/>
            <person name="Pangilinan J."/>
            <person name="Pereira M.F."/>
            <person name="Perotto S."/>
            <person name="Peter M."/>
            <person name="Pfister S."/>
            <person name="Riley R."/>
            <person name="Sitrit Y."/>
            <person name="Stielow J.B."/>
            <person name="Szollosi G."/>
            <person name="Zifcakova L."/>
            <person name="Stursova M."/>
            <person name="Spatafora J.W."/>
            <person name="Tedersoo L."/>
            <person name="Vaario L.M."/>
            <person name="Yamada A."/>
            <person name="Yan M."/>
            <person name="Wang P."/>
            <person name="Xu J."/>
            <person name="Bruns T."/>
            <person name="Baldrian P."/>
            <person name="Vilgalys R."/>
            <person name="Dunand C."/>
            <person name="Henrissat B."/>
            <person name="Grigoriev I.V."/>
            <person name="Hibbett D."/>
            <person name="Nagy L.G."/>
            <person name="Martin F.M."/>
        </authorList>
    </citation>
    <scope>NUCLEOTIDE SEQUENCE</scope>
    <source>
        <strain evidence="14">Prilba</strain>
    </source>
</reference>
<evidence type="ECO:0000256" key="7">
    <source>
        <dbReference type="ARBA" id="ARBA00022801"/>
    </source>
</evidence>
<keyword evidence="7" id="KW-0378">Hydrolase</keyword>
<evidence type="ECO:0000256" key="8">
    <source>
        <dbReference type="ARBA" id="ARBA00022968"/>
    </source>
</evidence>
<dbReference type="AlphaFoldDB" id="A0A9P5TCA3"/>
<dbReference type="EMBL" id="WHVB01000003">
    <property type="protein sequence ID" value="KAF8484934.1"/>
    <property type="molecule type" value="Genomic_DNA"/>
</dbReference>
<reference evidence="14" key="1">
    <citation type="submission" date="2019-10" db="EMBL/GenBank/DDBJ databases">
        <authorList>
            <consortium name="DOE Joint Genome Institute"/>
            <person name="Kuo A."/>
            <person name="Miyauchi S."/>
            <person name="Kiss E."/>
            <person name="Drula E."/>
            <person name="Kohler A."/>
            <person name="Sanchez-Garcia M."/>
            <person name="Andreopoulos B."/>
            <person name="Barry K.W."/>
            <person name="Bonito G."/>
            <person name="Buee M."/>
            <person name="Carver A."/>
            <person name="Chen C."/>
            <person name="Cichocki N."/>
            <person name="Clum A."/>
            <person name="Culley D."/>
            <person name="Crous P.W."/>
            <person name="Fauchery L."/>
            <person name="Girlanda M."/>
            <person name="Hayes R."/>
            <person name="Keri Z."/>
            <person name="LaButti K."/>
            <person name="Lipzen A."/>
            <person name="Lombard V."/>
            <person name="Magnuson J."/>
            <person name="Maillard F."/>
            <person name="Morin E."/>
            <person name="Murat C."/>
            <person name="Nolan M."/>
            <person name="Ohm R."/>
            <person name="Pangilinan J."/>
            <person name="Pereira M."/>
            <person name="Perotto S."/>
            <person name="Peter M."/>
            <person name="Riley R."/>
            <person name="Sitrit Y."/>
            <person name="Stielow B."/>
            <person name="Szollosi G."/>
            <person name="Zifcakova L."/>
            <person name="Stursova M."/>
            <person name="Spatafora J.W."/>
            <person name="Tedersoo L."/>
            <person name="Vaario L.-M."/>
            <person name="Yamada A."/>
            <person name="Yan M."/>
            <person name="Wang P."/>
            <person name="Xu J."/>
            <person name="Bruns T."/>
            <person name="Baldrian P."/>
            <person name="Vilgalys R."/>
            <person name="Henrissat B."/>
            <person name="Grigoriev I.V."/>
            <person name="Hibbett D."/>
            <person name="Nagy L.G."/>
            <person name="Martin F.M."/>
        </authorList>
    </citation>
    <scope>NUCLEOTIDE SEQUENCE</scope>
    <source>
        <strain evidence="14">Prilba</strain>
    </source>
</reference>
<evidence type="ECO:0000256" key="4">
    <source>
        <dbReference type="ARBA" id="ARBA00014458"/>
    </source>
</evidence>
<dbReference type="OrthoDB" id="348678at2759"/>
<gene>
    <name evidence="14" type="ORF">DFH94DRAFT_254497</name>
</gene>
<evidence type="ECO:0000256" key="11">
    <source>
        <dbReference type="ARBA" id="ARBA00023180"/>
    </source>
</evidence>
<dbReference type="EC" id="3.6.1.10" evidence="3"/>
<dbReference type="Pfam" id="PF00149">
    <property type="entry name" value="Metallophos"/>
    <property type="match status" value="1"/>
</dbReference>
<comment type="subcellular location">
    <subcellularLocation>
        <location evidence="1">Vacuole membrane</location>
        <topology evidence="1">Single-pass type II membrane protein</topology>
    </subcellularLocation>
</comment>
<keyword evidence="10" id="KW-0472">Membrane</keyword>
<dbReference type="GO" id="GO:0000324">
    <property type="term" value="C:fungal-type vacuole"/>
    <property type="evidence" value="ECO:0007669"/>
    <property type="project" value="TreeGrafter"/>
</dbReference>
<evidence type="ECO:0000256" key="10">
    <source>
        <dbReference type="ARBA" id="ARBA00023136"/>
    </source>
</evidence>
<dbReference type="Gene3D" id="3.60.21.10">
    <property type="match status" value="1"/>
</dbReference>
<dbReference type="GO" id="GO:0000298">
    <property type="term" value="F:endopolyphosphatase activity"/>
    <property type="evidence" value="ECO:0007669"/>
    <property type="project" value="UniProtKB-EC"/>
</dbReference>
<comment type="similarity">
    <text evidence="2">Belongs to the endopolyphosphatase PPN1 family.</text>
</comment>
<accession>A0A9P5TCA3</accession>
<feature type="domain" description="Calcineurin-like phosphoesterase" evidence="13">
    <location>
        <begin position="52"/>
        <end position="282"/>
    </location>
</feature>
<dbReference type="InterPro" id="IPR041805">
    <property type="entry name" value="ASMase/PPN1_MPP"/>
</dbReference>
<dbReference type="PANTHER" id="PTHR10340:SF55">
    <property type="entry name" value="ENDOPOLYPHOSPHATASE"/>
    <property type="match status" value="1"/>
</dbReference>
<comment type="caution">
    <text evidence="14">The sequence shown here is derived from an EMBL/GenBank/DDBJ whole genome shotgun (WGS) entry which is preliminary data.</text>
</comment>
<dbReference type="Proteomes" id="UP000759537">
    <property type="component" value="Unassembled WGS sequence"/>
</dbReference>
<dbReference type="InterPro" id="IPR029052">
    <property type="entry name" value="Metallo-depent_PP-like"/>
</dbReference>
<feature type="signal peptide" evidence="12">
    <location>
        <begin position="1"/>
        <end position="33"/>
    </location>
</feature>
<keyword evidence="6" id="KW-0812">Transmembrane</keyword>
<dbReference type="PANTHER" id="PTHR10340">
    <property type="entry name" value="SPHINGOMYELIN PHOSPHODIESTERASE"/>
    <property type="match status" value="1"/>
</dbReference>
<dbReference type="InterPro" id="IPR004843">
    <property type="entry name" value="Calcineurin-like_PHP"/>
</dbReference>